<evidence type="ECO:0000313" key="3">
    <source>
        <dbReference type="Proteomes" id="UP000800981"/>
    </source>
</evidence>
<feature type="transmembrane region" description="Helical" evidence="1">
    <location>
        <begin position="12"/>
        <end position="34"/>
    </location>
</feature>
<dbReference type="PANTHER" id="PTHR23530">
    <property type="entry name" value="TRANSPORT PROTEIN-RELATED"/>
    <property type="match status" value="1"/>
</dbReference>
<feature type="transmembrane region" description="Helical" evidence="1">
    <location>
        <begin position="228"/>
        <end position="249"/>
    </location>
</feature>
<dbReference type="Pfam" id="PF07690">
    <property type="entry name" value="MFS_1"/>
    <property type="match status" value="1"/>
</dbReference>
<keyword evidence="1" id="KW-0812">Transmembrane</keyword>
<feature type="transmembrane region" description="Helical" evidence="1">
    <location>
        <begin position="171"/>
        <end position="190"/>
    </location>
</feature>
<comment type="caution">
    <text evidence="2">The sequence shown here is derived from an EMBL/GenBank/DDBJ whole genome shotgun (WGS) entry which is preliminary data.</text>
</comment>
<feature type="transmembrane region" description="Helical" evidence="1">
    <location>
        <begin position="306"/>
        <end position="329"/>
    </location>
</feature>
<dbReference type="InterPro" id="IPR011701">
    <property type="entry name" value="MFS"/>
</dbReference>
<feature type="transmembrane region" description="Helical" evidence="1">
    <location>
        <begin position="40"/>
        <end position="61"/>
    </location>
</feature>
<accession>A0ABX0GSN0</accession>
<sequence>MTDLRATRRAFLTVTALRWLPTGLLIPTVVLLQLDRGLTLAQIGLVSATQGVVVVLLELPTGGLADAWGRRPVLALASATAIASVGVLLVARSPEAFVLAWALQGAYRALDSGPLEAWYVDAALAAEPARELHRDLSRASVVLYTSIATGALAAAGLALLPAVAGTPRANAVVACLVLEALHLAAVVMLVRERRPARGWAALRTAVTNAPATVALAAKRGWTLRPLRLVLAVELSWGAGLAVVELLWQPHVQAATGQEHPWLFGVMGASAWVVGAGGALLVPLLVRCAGGRVVPVAMAGRVLQGGTVVAFAYATGPAGLVTAFVAFYLVHGTSGPCHETLLHARADSAVRASVLSLNSLVSRAGALPATLALPAVAGRWGTSTALLLAGLLLATAAPLYLRSGEPPRQPDAVDRLEPLPAG</sequence>
<dbReference type="RefSeq" id="WP_166277392.1">
    <property type="nucleotide sequence ID" value="NZ_JAANNP010000001.1"/>
</dbReference>
<dbReference type="EMBL" id="JAANNP010000001">
    <property type="protein sequence ID" value="NHC12695.1"/>
    <property type="molecule type" value="Genomic_DNA"/>
</dbReference>
<name>A0ABX0GSN0_9ACTN</name>
<dbReference type="InterPro" id="IPR036259">
    <property type="entry name" value="MFS_trans_sf"/>
</dbReference>
<keyword evidence="3" id="KW-1185">Reference proteome</keyword>
<organism evidence="2 3">
    <name type="scientific">Motilibacter deserti</name>
    <dbReference type="NCBI Taxonomy" id="2714956"/>
    <lineage>
        <taxon>Bacteria</taxon>
        <taxon>Bacillati</taxon>
        <taxon>Actinomycetota</taxon>
        <taxon>Actinomycetes</taxon>
        <taxon>Motilibacterales</taxon>
        <taxon>Motilibacteraceae</taxon>
        <taxon>Motilibacter</taxon>
    </lineage>
</organism>
<dbReference type="InterPro" id="IPR053160">
    <property type="entry name" value="MFS_DHA3_Transporter"/>
</dbReference>
<feature type="transmembrane region" description="Helical" evidence="1">
    <location>
        <begin position="73"/>
        <end position="91"/>
    </location>
</feature>
<dbReference type="Proteomes" id="UP000800981">
    <property type="component" value="Unassembled WGS sequence"/>
</dbReference>
<keyword evidence="1" id="KW-0472">Membrane</keyword>
<feature type="transmembrane region" description="Helical" evidence="1">
    <location>
        <begin position="379"/>
        <end position="400"/>
    </location>
</feature>
<proteinExistence type="predicted"/>
<evidence type="ECO:0000313" key="2">
    <source>
        <dbReference type="EMBL" id="NHC12695.1"/>
    </source>
</evidence>
<dbReference type="PANTHER" id="PTHR23530:SF1">
    <property type="entry name" value="PERMEASE, MAJOR FACILITATOR SUPERFAMILY-RELATED"/>
    <property type="match status" value="1"/>
</dbReference>
<evidence type="ECO:0000256" key="1">
    <source>
        <dbReference type="SAM" id="Phobius"/>
    </source>
</evidence>
<protein>
    <submittedName>
        <fullName evidence="2">MFS transporter</fullName>
    </submittedName>
</protein>
<gene>
    <name evidence="2" type="ORF">G9H71_02725</name>
</gene>
<reference evidence="2 3" key="1">
    <citation type="submission" date="2020-03" db="EMBL/GenBank/DDBJ databases">
        <title>Two novel Motilibacter sp.</title>
        <authorList>
            <person name="Liu S."/>
        </authorList>
    </citation>
    <scope>NUCLEOTIDE SEQUENCE [LARGE SCALE GENOMIC DNA]</scope>
    <source>
        <strain evidence="2 3">E257</strain>
    </source>
</reference>
<feature type="transmembrane region" description="Helical" evidence="1">
    <location>
        <begin position="141"/>
        <end position="164"/>
    </location>
</feature>
<dbReference type="CDD" id="cd06174">
    <property type="entry name" value="MFS"/>
    <property type="match status" value="1"/>
</dbReference>
<feature type="transmembrane region" description="Helical" evidence="1">
    <location>
        <begin position="261"/>
        <end position="285"/>
    </location>
</feature>
<keyword evidence="1" id="KW-1133">Transmembrane helix</keyword>
<dbReference type="SUPFAM" id="SSF103473">
    <property type="entry name" value="MFS general substrate transporter"/>
    <property type="match status" value="1"/>
</dbReference>
<dbReference type="Gene3D" id="1.20.1250.20">
    <property type="entry name" value="MFS general substrate transporter like domains"/>
    <property type="match status" value="1"/>
</dbReference>